<organism evidence="2 3">
    <name type="scientific">Cercophora newfieldiana</name>
    <dbReference type="NCBI Taxonomy" id="92897"/>
    <lineage>
        <taxon>Eukaryota</taxon>
        <taxon>Fungi</taxon>
        <taxon>Dikarya</taxon>
        <taxon>Ascomycota</taxon>
        <taxon>Pezizomycotina</taxon>
        <taxon>Sordariomycetes</taxon>
        <taxon>Sordariomycetidae</taxon>
        <taxon>Sordariales</taxon>
        <taxon>Lasiosphaeriaceae</taxon>
        <taxon>Cercophora</taxon>
    </lineage>
</organism>
<dbReference type="InterPro" id="IPR010730">
    <property type="entry name" value="HET"/>
</dbReference>
<evidence type="ECO:0000313" key="2">
    <source>
        <dbReference type="EMBL" id="KAK0644461.1"/>
    </source>
</evidence>
<proteinExistence type="predicted"/>
<dbReference type="AlphaFoldDB" id="A0AA39Y1V1"/>
<evidence type="ECO:0000259" key="1">
    <source>
        <dbReference type="Pfam" id="PF06985"/>
    </source>
</evidence>
<gene>
    <name evidence="2" type="ORF">B0T16DRAFT_392807</name>
</gene>
<dbReference type="EMBL" id="JAULSV010000005">
    <property type="protein sequence ID" value="KAK0644461.1"/>
    <property type="molecule type" value="Genomic_DNA"/>
</dbReference>
<reference evidence="2" key="1">
    <citation type="submission" date="2023-06" db="EMBL/GenBank/DDBJ databases">
        <title>Genome-scale phylogeny and comparative genomics of the fungal order Sordariales.</title>
        <authorList>
            <consortium name="Lawrence Berkeley National Laboratory"/>
            <person name="Hensen N."/>
            <person name="Bonometti L."/>
            <person name="Westerberg I."/>
            <person name="Brannstrom I.O."/>
            <person name="Guillou S."/>
            <person name="Cros-Aarteil S."/>
            <person name="Calhoun S."/>
            <person name="Haridas S."/>
            <person name="Kuo A."/>
            <person name="Mondo S."/>
            <person name="Pangilinan J."/>
            <person name="Riley R."/>
            <person name="Labutti K."/>
            <person name="Andreopoulos B."/>
            <person name="Lipzen A."/>
            <person name="Chen C."/>
            <person name="Yanf M."/>
            <person name="Daum C."/>
            <person name="Ng V."/>
            <person name="Clum A."/>
            <person name="Steindorff A."/>
            <person name="Ohm R."/>
            <person name="Martin F."/>
            <person name="Silar P."/>
            <person name="Natvig D."/>
            <person name="Lalanne C."/>
            <person name="Gautier V."/>
            <person name="Ament-Velasquez S.L."/>
            <person name="Kruys A."/>
            <person name="Hutchinson M.I."/>
            <person name="Powell A.J."/>
            <person name="Barry K."/>
            <person name="Miller A.N."/>
            <person name="Grigoriev I.V."/>
            <person name="Debuchy R."/>
            <person name="Gladieux P."/>
            <person name="Thoren M.H."/>
            <person name="Johannesson H."/>
        </authorList>
    </citation>
    <scope>NUCLEOTIDE SEQUENCE</scope>
    <source>
        <strain evidence="2">SMH2532-1</strain>
    </source>
</reference>
<feature type="domain" description="Heterokaryon incompatibility" evidence="1">
    <location>
        <begin position="272"/>
        <end position="425"/>
    </location>
</feature>
<dbReference type="Pfam" id="PF06985">
    <property type="entry name" value="HET"/>
    <property type="match status" value="1"/>
</dbReference>
<dbReference type="PANTHER" id="PTHR33112:SF16">
    <property type="entry name" value="HETEROKARYON INCOMPATIBILITY DOMAIN-CONTAINING PROTEIN"/>
    <property type="match status" value="1"/>
</dbReference>
<sequence>MNNDDDSTGQQAPSQGKEVAEALKEWTKDPLYCPVCLPVSRDIGIFTIPAGNTALGDSNDGSDFIIDWEVKLGQLADSAEGGCAFCALVAARLLPTMPPSTHPGNKVESSAYGCCHLAKEVGDQVKWAAKELRAVCEVHGSDAYVNILAKCAVDVGLAAKDERFGRVHFRVRDTNLPTEASRQLIAPGNQLTVELYGLEGEFSSEWLKNRPLTVYPGSEAGLQLARDWLRECVDTHHECHSAETSALPARVVEILDGGGLRLHDESGTQAKYAILSYCWGGTQDFATTKATLEDRKKGFSISDLPKTLQDAVTVVKELGLRYLWIDSICIIQDCEDDKNKELASMPSYYANAWITISAGGKKCTEGFLDTTGECEQHPGTGLPRDVLLMGIVCPDATVSKMGFTQAREWKLSQEPISKRAWTFQERVLSTRVIHYGTRMLWQCHSSVKSGGGMVDSSLDDSTVDLDSLRRVLRGDETLRKVYDIWYQVIREYTIRDASLDEDKLPAISALAQKFGEITHDEYLAGLWRGDILRGLLWSTYPTLDLTNPTQWTAPSWSWASNKNVISYDSLPPTEAIPVAKITHCQVTPRSTLAPFARLNSATLDIRGKVLTLPIEQLKLFVKVENRLPWPYMYQYFWEEKNGIDAGCSNWEPPDGCIVLVLFIMRE</sequence>
<protein>
    <submittedName>
        <fullName evidence="2">Heterokaryon incompatibility protein-domain-containing protein</fullName>
    </submittedName>
</protein>
<accession>A0AA39Y1V1</accession>
<name>A0AA39Y1V1_9PEZI</name>
<dbReference type="Proteomes" id="UP001174936">
    <property type="component" value="Unassembled WGS sequence"/>
</dbReference>
<comment type="caution">
    <text evidence="2">The sequence shown here is derived from an EMBL/GenBank/DDBJ whole genome shotgun (WGS) entry which is preliminary data.</text>
</comment>
<evidence type="ECO:0000313" key="3">
    <source>
        <dbReference type="Proteomes" id="UP001174936"/>
    </source>
</evidence>
<dbReference type="PANTHER" id="PTHR33112">
    <property type="entry name" value="DOMAIN PROTEIN, PUTATIVE-RELATED"/>
    <property type="match status" value="1"/>
</dbReference>
<keyword evidence="3" id="KW-1185">Reference proteome</keyword>